<dbReference type="InterPro" id="IPR003400">
    <property type="entry name" value="ExbD"/>
</dbReference>
<organism evidence="9 10">
    <name type="scientific">Roseospira goensis</name>
    <dbReference type="NCBI Taxonomy" id="391922"/>
    <lineage>
        <taxon>Bacteria</taxon>
        <taxon>Pseudomonadati</taxon>
        <taxon>Pseudomonadota</taxon>
        <taxon>Alphaproteobacteria</taxon>
        <taxon>Rhodospirillales</taxon>
        <taxon>Rhodospirillaceae</taxon>
        <taxon>Roseospira</taxon>
    </lineage>
</organism>
<evidence type="ECO:0000256" key="3">
    <source>
        <dbReference type="ARBA" id="ARBA00022475"/>
    </source>
</evidence>
<sequence>MRLRRSRPTGAVITLTPLVDVLLILLVFFMVTSRYLNLDMIPMVERGTAPGAPGPAAAPEARPLLLRLAADGGVVWRGEALGPAALTAALTARVAAHPETRVLVLPAGDADAQALVSLLERATRAGIADVRVVRLEDR</sequence>
<comment type="caution">
    <text evidence="9">The sequence shown here is derived from an EMBL/GenBank/DDBJ whole genome shotgun (WGS) entry which is preliminary data.</text>
</comment>
<comment type="similarity">
    <text evidence="2 7">Belongs to the ExbD/TolR family.</text>
</comment>
<evidence type="ECO:0000256" key="7">
    <source>
        <dbReference type="RuleBase" id="RU003879"/>
    </source>
</evidence>
<comment type="subcellular location">
    <subcellularLocation>
        <location evidence="1">Cell membrane</location>
        <topology evidence="1">Single-pass membrane protein</topology>
    </subcellularLocation>
    <subcellularLocation>
        <location evidence="7">Cell membrane</location>
        <topology evidence="7">Single-pass type II membrane protein</topology>
    </subcellularLocation>
</comment>
<dbReference type="Gene3D" id="3.30.420.270">
    <property type="match status" value="1"/>
</dbReference>
<keyword evidence="7" id="KW-0653">Protein transport</keyword>
<keyword evidence="5 8" id="KW-1133">Transmembrane helix</keyword>
<keyword evidence="3" id="KW-1003">Cell membrane</keyword>
<keyword evidence="10" id="KW-1185">Reference proteome</keyword>
<dbReference type="PANTHER" id="PTHR30558">
    <property type="entry name" value="EXBD MEMBRANE COMPONENT OF PMF-DRIVEN MACROMOLECULE IMPORT SYSTEM"/>
    <property type="match status" value="1"/>
</dbReference>
<keyword evidence="7" id="KW-0813">Transport</keyword>
<evidence type="ECO:0000256" key="6">
    <source>
        <dbReference type="ARBA" id="ARBA00023136"/>
    </source>
</evidence>
<feature type="transmembrane region" description="Helical" evidence="8">
    <location>
        <begin position="12"/>
        <end position="31"/>
    </location>
</feature>
<evidence type="ECO:0000256" key="1">
    <source>
        <dbReference type="ARBA" id="ARBA00004162"/>
    </source>
</evidence>
<evidence type="ECO:0000256" key="4">
    <source>
        <dbReference type="ARBA" id="ARBA00022692"/>
    </source>
</evidence>
<proteinExistence type="inferred from homology"/>
<dbReference type="Proteomes" id="UP000555728">
    <property type="component" value="Unassembled WGS sequence"/>
</dbReference>
<evidence type="ECO:0000256" key="2">
    <source>
        <dbReference type="ARBA" id="ARBA00005811"/>
    </source>
</evidence>
<dbReference type="GO" id="GO:0015031">
    <property type="term" value="P:protein transport"/>
    <property type="evidence" value="ECO:0007669"/>
    <property type="project" value="UniProtKB-KW"/>
</dbReference>
<evidence type="ECO:0000256" key="5">
    <source>
        <dbReference type="ARBA" id="ARBA00022989"/>
    </source>
</evidence>
<dbReference type="EMBL" id="JACIGI010000003">
    <property type="protein sequence ID" value="MBB4284848.1"/>
    <property type="molecule type" value="Genomic_DNA"/>
</dbReference>
<dbReference type="Pfam" id="PF02472">
    <property type="entry name" value="ExbD"/>
    <property type="match status" value="1"/>
</dbReference>
<evidence type="ECO:0000256" key="8">
    <source>
        <dbReference type="SAM" id="Phobius"/>
    </source>
</evidence>
<dbReference type="AlphaFoldDB" id="A0A7W6WJU2"/>
<reference evidence="9 10" key="1">
    <citation type="submission" date="2020-08" db="EMBL/GenBank/DDBJ databases">
        <title>Genome sequencing of Purple Non-Sulfur Bacteria from various extreme environments.</title>
        <authorList>
            <person name="Mayer M."/>
        </authorList>
    </citation>
    <scope>NUCLEOTIDE SEQUENCE [LARGE SCALE GENOMIC DNA]</scope>
    <source>
        <strain evidence="9 10">JA135</strain>
    </source>
</reference>
<dbReference type="GO" id="GO:0005886">
    <property type="term" value="C:plasma membrane"/>
    <property type="evidence" value="ECO:0007669"/>
    <property type="project" value="UniProtKB-SubCell"/>
</dbReference>
<evidence type="ECO:0000313" key="10">
    <source>
        <dbReference type="Proteomes" id="UP000555728"/>
    </source>
</evidence>
<keyword evidence="6 8" id="KW-0472">Membrane</keyword>
<name>A0A7W6WJU2_9PROT</name>
<keyword evidence="4 7" id="KW-0812">Transmembrane</keyword>
<accession>A0A7W6WJU2</accession>
<dbReference type="RefSeq" id="WP_184431468.1">
    <property type="nucleotide sequence ID" value="NZ_JACIGI010000003.1"/>
</dbReference>
<evidence type="ECO:0000313" key="9">
    <source>
        <dbReference type="EMBL" id="MBB4284848.1"/>
    </source>
</evidence>
<dbReference type="GO" id="GO:0022857">
    <property type="term" value="F:transmembrane transporter activity"/>
    <property type="evidence" value="ECO:0007669"/>
    <property type="project" value="InterPro"/>
</dbReference>
<gene>
    <name evidence="9" type="ORF">GGD88_000559</name>
</gene>
<protein>
    <submittedName>
        <fullName evidence="9">Biopolymer transport protein ExbD</fullName>
    </submittedName>
</protein>